<reference evidence="1 2" key="1">
    <citation type="submission" date="2022-07" db="EMBL/GenBank/DDBJ databases">
        <title>Methylomonas rivi sp. nov., Methylomonas rosea sp. nov., Methylomonas aureus sp. nov. and Methylomonas subterranea sp. nov., four novel methanotrophs isolated from a freshwater creek and the deep terrestrial subsurface.</title>
        <authorList>
            <person name="Abin C."/>
            <person name="Sankaranarayanan K."/>
            <person name="Garner C."/>
            <person name="Sindelar R."/>
            <person name="Kotary K."/>
            <person name="Garner R."/>
            <person name="Barclay S."/>
            <person name="Lawson P."/>
            <person name="Krumholz L."/>
        </authorList>
    </citation>
    <scope>NUCLEOTIDE SEQUENCE [LARGE SCALE GENOMIC DNA]</scope>
    <source>
        <strain evidence="1 2">SURF-2</strain>
    </source>
</reference>
<evidence type="ECO:0000313" key="1">
    <source>
        <dbReference type="EMBL" id="MCQ8105995.1"/>
    </source>
</evidence>
<evidence type="ECO:0008006" key="3">
    <source>
        <dbReference type="Google" id="ProtNLM"/>
    </source>
</evidence>
<organism evidence="1 2">
    <name type="scientific">Methylomonas subterranea</name>
    <dbReference type="NCBI Taxonomy" id="2952225"/>
    <lineage>
        <taxon>Bacteria</taxon>
        <taxon>Pseudomonadati</taxon>
        <taxon>Pseudomonadota</taxon>
        <taxon>Gammaproteobacteria</taxon>
        <taxon>Methylococcales</taxon>
        <taxon>Methylococcaceae</taxon>
        <taxon>Methylomonas</taxon>
    </lineage>
</organism>
<accession>A0ABT1TKL9</accession>
<dbReference type="EMBL" id="JANIBJ010000043">
    <property type="protein sequence ID" value="MCQ8105995.1"/>
    <property type="molecule type" value="Genomic_DNA"/>
</dbReference>
<evidence type="ECO:0000313" key="2">
    <source>
        <dbReference type="Proteomes" id="UP001524499"/>
    </source>
</evidence>
<dbReference type="RefSeq" id="WP_256604036.1">
    <property type="nucleotide sequence ID" value="NZ_JANIBJ010000043.1"/>
</dbReference>
<comment type="caution">
    <text evidence="1">The sequence shown here is derived from an EMBL/GenBank/DDBJ whole genome shotgun (WGS) entry which is preliminary data.</text>
</comment>
<dbReference type="Proteomes" id="UP001524499">
    <property type="component" value="Unassembled WGS sequence"/>
</dbReference>
<protein>
    <recommendedName>
        <fullName evidence="3">DUF5679 domain-containing protein</fullName>
    </recommendedName>
</protein>
<proteinExistence type="predicted"/>
<sequence length="69" mass="7868">MANQFTKKAEQRWNALPEHDRQLFLSTVWCSQCRGNTTMLEPSCSTVQNDLLLEGKCQHCGAKVSRLID</sequence>
<name>A0ABT1TKL9_9GAMM</name>
<gene>
    <name evidence="1" type="ORF">NP590_17940</name>
</gene>
<keyword evidence="2" id="KW-1185">Reference proteome</keyword>